<evidence type="ECO:0000313" key="3">
    <source>
        <dbReference type="Proteomes" id="UP000037843"/>
    </source>
</evidence>
<evidence type="ECO:0000313" key="2">
    <source>
        <dbReference type="EMBL" id="KPG20284.1"/>
    </source>
</evidence>
<evidence type="ECO:0000313" key="1">
    <source>
        <dbReference type="EMBL" id="KPG02325.1"/>
    </source>
</evidence>
<proteinExistence type="predicted"/>
<protein>
    <recommendedName>
        <fullName evidence="5">Heme peroxidase</fullName>
    </recommendedName>
</protein>
<dbReference type="RefSeq" id="WP_052511153.1">
    <property type="nucleotide sequence ID" value="NZ_CP011530.1"/>
</dbReference>
<organism evidence="1 3">
    <name type="scientific">Mycobacteroides immunogenum</name>
    <dbReference type="NCBI Taxonomy" id="83262"/>
    <lineage>
        <taxon>Bacteria</taxon>
        <taxon>Bacillati</taxon>
        <taxon>Actinomycetota</taxon>
        <taxon>Actinomycetes</taxon>
        <taxon>Mycobacteriales</taxon>
        <taxon>Mycobacteriaceae</taxon>
        <taxon>Mycobacteroides</taxon>
    </lineage>
</organism>
<dbReference type="EMBL" id="LJFO01000033">
    <property type="protein sequence ID" value="KPG02325.1"/>
    <property type="molecule type" value="Genomic_DNA"/>
</dbReference>
<accession>A0A7V8LJ30</accession>
<dbReference type="AlphaFoldDB" id="A0A7V8LJ30"/>
<dbReference type="EMBL" id="LJFS01000081">
    <property type="protein sequence ID" value="KPG20284.1"/>
    <property type="molecule type" value="Genomic_DNA"/>
</dbReference>
<dbReference type="Proteomes" id="UP000037962">
    <property type="component" value="Unassembled WGS sequence"/>
</dbReference>
<dbReference type="OrthoDB" id="2962349at2"/>
<name>A0A7V8LJ30_9MYCO</name>
<dbReference type="GeneID" id="45762648"/>
<reference evidence="3 4" key="1">
    <citation type="submission" date="2015-09" db="EMBL/GenBank/DDBJ databases">
        <title>Genome Sequences of Mycobacterium immunogenum Isolates, Recuperated from a Chloraminated Drinking Water Distribution System Simulator Subjected to Episodes of Nitrification.</title>
        <authorList>
            <person name="Gomez-Alvarez V."/>
            <person name="Revetta R.P."/>
        </authorList>
    </citation>
    <scope>NUCLEOTIDE SEQUENCE [LARGE SCALE GENOMIC DNA]</scope>
    <source>
        <strain evidence="1 3">H008</strain>
        <strain evidence="2 4">H076</strain>
    </source>
</reference>
<dbReference type="KEGG" id="miz:BAB75_01855"/>
<gene>
    <name evidence="1" type="ORF">AN908_28130</name>
    <name evidence="2" type="ORF">AN912_30205</name>
</gene>
<comment type="caution">
    <text evidence="1">The sequence shown here is derived from an EMBL/GenBank/DDBJ whole genome shotgun (WGS) entry which is preliminary data.</text>
</comment>
<evidence type="ECO:0008006" key="5">
    <source>
        <dbReference type="Google" id="ProtNLM"/>
    </source>
</evidence>
<keyword evidence="4" id="KW-1185">Reference proteome</keyword>
<sequence length="210" mass="22307">MSDEVALLLARVRAELPSSFDHVPDGWPGAIELALIDAVLSIQARYGTSADTGVRGAIGRYKKAFSDRAPWDDLRVLAAVDAQALAEVLGNRQSTGGVLKAVAIVDAAGRLAASGAVHARDVRDSPGHRGAYVGTKGLGTVTWSYFLMLLGHDGVKADTLVTRFVAQAVNREVSAEEVAELVTDVAKELEVASTVLDHAIWRHMSAPRKN</sequence>
<dbReference type="Proteomes" id="UP000037843">
    <property type="component" value="Unassembled WGS sequence"/>
</dbReference>
<evidence type="ECO:0000313" key="4">
    <source>
        <dbReference type="Proteomes" id="UP000037962"/>
    </source>
</evidence>